<sequence>MSKTSQSKEKNSLSNESGDVENFSSHRKIWLKKMPRDSPSGAELWRRRHSERHSGDKWREFATDGTTAAAMERDVGPKVVAGGTRWRQQSLRSWREGGGGGGGGGRSEERDGFFFLFFFQSKKGRFQNGSSRLGLRISDTFGADICRR</sequence>
<feature type="compositionally biased region" description="Basic and acidic residues" evidence="1">
    <location>
        <begin position="1"/>
        <end position="11"/>
    </location>
</feature>
<dbReference type="AlphaFoldDB" id="A0AA87ZWM8"/>
<reference evidence="2" key="1">
    <citation type="submission" date="2023-07" db="EMBL/GenBank/DDBJ databases">
        <title>draft genome sequence of fig (Ficus carica).</title>
        <authorList>
            <person name="Takahashi T."/>
            <person name="Nishimura K."/>
        </authorList>
    </citation>
    <scope>NUCLEOTIDE SEQUENCE</scope>
</reference>
<accession>A0AA87ZWM8</accession>
<organism evidence="2 3">
    <name type="scientific">Ficus carica</name>
    <name type="common">Common fig</name>
    <dbReference type="NCBI Taxonomy" id="3494"/>
    <lineage>
        <taxon>Eukaryota</taxon>
        <taxon>Viridiplantae</taxon>
        <taxon>Streptophyta</taxon>
        <taxon>Embryophyta</taxon>
        <taxon>Tracheophyta</taxon>
        <taxon>Spermatophyta</taxon>
        <taxon>Magnoliopsida</taxon>
        <taxon>eudicotyledons</taxon>
        <taxon>Gunneridae</taxon>
        <taxon>Pentapetalae</taxon>
        <taxon>rosids</taxon>
        <taxon>fabids</taxon>
        <taxon>Rosales</taxon>
        <taxon>Moraceae</taxon>
        <taxon>Ficeae</taxon>
        <taxon>Ficus</taxon>
    </lineage>
</organism>
<dbReference type="Proteomes" id="UP001187192">
    <property type="component" value="Unassembled WGS sequence"/>
</dbReference>
<gene>
    <name evidence="2" type="ORF">TIFTF001_012854</name>
</gene>
<keyword evidence="3" id="KW-1185">Reference proteome</keyword>
<evidence type="ECO:0000313" key="2">
    <source>
        <dbReference type="EMBL" id="GMN43638.1"/>
    </source>
</evidence>
<comment type="caution">
    <text evidence="2">The sequence shown here is derived from an EMBL/GenBank/DDBJ whole genome shotgun (WGS) entry which is preliminary data.</text>
</comment>
<evidence type="ECO:0000256" key="1">
    <source>
        <dbReference type="SAM" id="MobiDB-lite"/>
    </source>
</evidence>
<proteinExistence type="predicted"/>
<feature type="region of interest" description="Disordered" evidence="1">
    <location>
        <begin position="1"/>
        <end position="56"/>
    </location>
</feature>
<name>A0AA87ZWM8_FICCA</name>
<protein>
    <submittedName>
        <fullName evidence="2">Uncharacterized protein</fullName>
    </submittedName>
</protein>
<dbReference type="EMBL" id="BTGU01000016">
    <property type="protein sequence ID" value="GMN43638.1"/>
    <property type="molecule type" value="Genomic_DNA"/>
</dbReference>
<evidence type="ECO:0000313" key="3">
    <source>
        <dbReference type="Proteomes" id="UP001187192"/>
    </source>
</evidence>